<gene>
    <name evidence="2" type="ORF">Sangu_2150500</name>
</gene>
<comment type="caution">
    <text evidence="2">The sequence shown here is derived from an EMBL/GenBank/DDBJ whole genome shotgun (WGS) entry which is preliminary data.</text>
</comment>
<dbReference type="AlphaFoldDB" id="A0AAW2LFN1"/>
<organism evidence="2">
    <name type="scientific">Sesamum angustifolium</name>
    <dbReference type="NCBI Taxonomy" id="2727405"/>
    <lineage>
        <taxon>Eukaryota</taxon>
        <taxon>Viridiplantae</taxon>
        <taxon>Streptophyta</taxon>
        <taxon>Embryophyta</taxon>
        <taxon>Tracheophyta</taxon>
        <taxon>Spermatophyta</taxon>
        <taxon>Magnoliopsida</taxon>
        <taxon>eudicotyledons</taxon>
        <taxon>Gunneridae</taxon>
        <taxon>Pentapetalae</taxon>
        <taxon>asterids</taxon>
        <taxon>lamiids</taxon>
        <taxon>Lamiales</taxon>
        <taxon>Pedaliaceae</taxon>
        <taxon>Sesamum</taxon>
    </lineage>
</organism>
<dbReference type="EMBL" id="JACGWK010000014">
    <property type="protein sequence ID" value="KAL0317362.1"/>
    <property type="molecule type" value="Genomic_DNA"/>
</dbReference>
<name>A0AAW2LFN1_9LAMI</name>
<sequence length="86" mass="9750">MKSFQKFDVSKVEESLNTLFAKVRAYDEARSLSSEKLSRSIHEQQLKEAKAHLQDVQAKASEETSEIQSGTDELEHIEEDIVVLKG</sequence>
<reference evidence="2" key="1">
    <citation type="submission" date="2020-06" db="EMBL/GenBank/DDBJ databases">
        <authorList>
            <person name="Li T."/>
            <person name="Hu X."/>
            <person name="Zhang T."/>
            <person name="Song X."/>
            <person name="Zhang H."/>
            <person name="Dai N."/>
            <person name="Sheng W."/>
            <person name="Hou X."/>
            <person name="Wei L."/>
        </authorList>
    </citation>
    <scope>NUCLEOTIDE SEQUENCE</scope>
    <source>
        <strain evidence="2">G01</strain>
        <tissue evidence="2">Leaf</tissue>
    </source>
</reference>
<protein>
    <recommendedName>
        <fullName evidence="3">Tubulin-specific chaperone A</fullName>
    </recommendedName>
</protein>
<evidence type="ECO:0008006" key="3">
    <source>
        <dbReference type="Google" id="ProtNLM"/>
    </source>
</evidence>
<keyword evidence="1" id="KW-0175">Coiled coil</keyword>
<feature type="coiled-coil region" evidence="1">
    <location>
        <begin position="39"/>
        <end position="66"/>
    </location>
</feature>
<evidence type="ECO:0000256" key="1">
    <source>
        <dbReference type="SAM" id="Coils"/>
    </source>
</evidence>
<proteinExistence type="predicted"/>
<accession>A0AAW2LFN1</accession>
<reference evidence="2" key="2">
    <citation type="journal article" date="2024" name="Plant">
        <title>Genomic evolution and insights into agronomic trait innovations of Sesamum species.</title>
        <authorList>
            <person name="Miao H."/>
            <person name="Wang L."/>
            <person name="Qu L."/>
            <person name="Liu H."/>
            <person name="Sun Y."/>
            <person name="Le M."/>
            <person name="Wang Q."/>
            <person name="Wei S."/>
            <person name="Zheng Y."/>
            <person name="Lin W."/>
            <person name="Duan Y."/>
            <person name="Cao H."/>
            <person name="Xiong S."/>
            <person name="Wang X."/>
            <person name="Wei L."/>
            <person name="Li C."/>
            <person name="Ma Q."/>
            <person name="Ju M."/>
            <person name="Zhao R."/>
            <person name="Li G."/>
            <person name="Mu C."/>
            <person name="Tian Q."/>
            <person name="Mei H."/>
            <person name="Zhang T."/>
            <person name="Gao T."/>
            <person name="Zhang H."/>
        </authorList>
    </citation>
    <scope>NUCLEOTIDE SEQUENCE</scope>
    <source>
        <strain evidence="2">G01</strain>
    </source>
</reference>
<evidence type="ECO:0000313" key="2">
    <source>
        <dbReference type="EMBL" id="KAL0317362.1"/>
    </source>
</evidence>